<dbReference type="GO" id="GO:0003700">
    <property type="term" value="F:DNA-binding transcription factor activity"/>
    <property type="evidence" value="ECO:0007669"/>
    <property type="project" value="InterPro"/>
</dbReference>
<dbReference type="Proteomes" id="UP001183629">
    <property type="component" value="Unassembled WGS sequence"/>
</dbReference>
<dbReference type="PANTHER" id="PTHR33164">
    <property type="entry name" value="TRANSCRIPTIONAL REGULATOR, MARR FAMILY"/>
    <property type="match status" value="1"/>
</dbReference>
<reference evidence="2 3" key="1">
    <citation type="submission" date="2023-07" db="EMBL/GenBank/DDBJ databases">
        <title>Sequencing the genomes of 1000 actinobacteria strains.</title>
        <authorList>
            <person name="Klenk H.-P."/>
        </authorList>
    </citation>
    <scope>NUCLEOTIDE SEQUENCE [LARGE SCALE GENOMIC DNA]</scope>
    <source>
        <strain evidence="2 3">DSM 44711</strain>
    </source>
</reference>
<dbReference type="SMART" id="SM00347">
    <property type="entry name" value="HTH_MARR"/>
    <property type="match status" value="1"/>
</dbReference>
<dbReference type="RefSeq" id="WP_310421105.1">
    <property type="nucleotide sequence ID" value="NZ_JAVDYC010000001.1"/>
</dbReference>
<evidence type="ECO:0000313" key="3">
    <source>
        <dbReference type="Proteomes" id="UP001183629"/>
    </source>
</evidence>
<dbReference type="GO" id="GO:0006950">
    <property type="term" value="P:response to stress"/>
    <property type="evidence" value="ECO:0007669"/>
    <property type="project" value="TreeGrafter"/>
</dbReference>
<evidence type="ECO:0000259" key="1">
    <source>
        <dbReference type="PROSITE" id="PS50995"/>
    </source>
</evidence>
<name>A0AAE4CYK5_9ACTN</name>
<dbReference type="InterPro" id="IPR036388">
    <property type="entry name" value="WH-like_DNA-bd_sf"/>
</dbReference>
<dbReference type="GO" id="GO:0003677">
    <property type="term" value="F:DNA binding"/>
    <property type="evidence" value="ECO:0007669"/>
    <property type="project" value="UniProtKB-KW"/>
</dbReference>
<gene>
    <name evidence="2" type="ORF">J2S44_006214</name>
</gene>
<dbReference type="Gene3D" id="1.10.10.10">
    <property type="entry name" value="Winged helix-like DNA-binding domain superfamily/Winged helix DNA-binding domain"/>
    <property type="match status" value="1"/>
</dbReference>
<accession>A0AAE4CYK5</accession>
<dbReference type="SUPFAM" id="SSF46785">
    <property type="entry name" value="Winged helix' DNA-binding domain"/>
    <property type="match status" value="1"/>
</dbReference>
<dbReference type="EMBL" id="JAVDYC010000001">
    <property type="protein sequence ID" value="MDR7325964.1"/>
    <property type="molecule type" value="Genomic_DNA"/>
</dbReference>
<comment type="caution">
    <text evidence="2">The sequence shown here is derived from an EMBL/GenBank/DDBJ whole genome shotgun (WGS) entry which is preliminary data.</text>
</comment>
<protein>
    <submittedName>
        <fullName evidence="2">DNA-binding MarR family transcriptional regulator</fullName>
    </submittedName>
</protein>
<dbReference type="InterPro" id="IPR000835">
    <property type="entry name" value="HTH_MarR-typ"/>
</dbReference>
<dbReference type="InterPro" id="IPR039422">
    <property type="entry name" value="MarR/SlyA-like"/>
</dbReference>
<dbReference type="InterPro" id="IPR036390">
    <property type="entry name" value="WH_DNA-bd_sf"/>
</dbReference>
<keyword evidence="2" id="KW-0238">DNA-binding</keyword>
<keyword evidence="3" id="KW-1185">Reference proteome</keyword>
<dbReference type="PANTHER" id="PTHR33164:SF43">
    <property type="entry name" value="HTH-TYPE TRANSCRIPTIONAL REPRESSOR YETL"/>
    <property type="match status" value="1"/>
</dbReference>
<organism evidence="2 3">
    <name type="scientific">Catenuloplanes niger</name>
    <dbReference type="NCBI Taxonomy" id="587534"/>
    <lineage>
        <taxon>Bacteria</taxon>
        <taxon>Bacillati</taxon>
        <taxon>Actinomycetota</taxon>
        <taxon>Actinomycetes</taxon>
        <taxon>Micromonosporales</taxon>
        <taxon>Micromonosporaceae</taxon>
        <taxon>Catenuloplanes</taxon>
    </lineage>
</organism>
<dbReference type="PROSITE" id="PS50995">
    <property type="entry name" value="HTH_MARR_2"/>
    <property type="match status" value="1"/>
</dbReference>
<dbReference type="AlphaFoldDB" id="A0AAE4CYK5"/>
<dbReference type="Pfam" id="PF12802">
    <property type="entry name" value="MarR_2"/>
    <property type="match status" value="1"/>
</dbReference>
<evidence type="ECO:0000313" key="2">
    <source>
        <dbReference type="EMBL" id="MDR7325964.1"/>
    </source>
</evidence>
<sequence length="211" mass="22611">MEDVPGPPPATQLLIGLARLGQAVRMDAWRNAGPLNLTPLQADILTLLHGARTPLRQGDLVAALASTAPTVSDAVKALRRKELLAAARDPGDARVLRLSLTEAGRAEAGRLTEVSDTLGGAVSALPEEDFAALLRGTVTLIRELQDRRAIPVSRMCLTCRFFVPDAHPAETGKPHHCNVVDAPFGDAELRVACPDHEPRGQPHRRFPGEGR</sequence>
<feature type="domain" description="HTH marR-type" evidence="1">
    <location>
        <begin position="10"/>
        <end position="146"/>
    </location>
</feature>
<proteinExistence type="predicted"/>